<keyword evidence="2" id="KW-0560">Oxidoreductase</keyword>
<gene>
    <name evidence="3" type="ORF">WG901_13440</name>
</gene>
<accession>A0ABU8RY91</accession>
<comment type="similarity">
    <text evidence="1">Belongs to the short-chain dehydrogenases/reductases (SDR) family.</text>
</comment>
<dbReference type="InterPro" id="IPR036291">
    <property type="entry name" value="NAD(P)-bd_dom_sf"/>
</dbReference>
<dbReference type="InterPro" id="IPR002347">
    <property type="entry name" value="SDR_fam"/>
</dbReference>
<dbReference type="RefSeq" id="WP_339587578.1">
    <property type="nucleotide sequence ID" value="NZ_JBBHJZ010000002.1"/>
</dbReference>
<dbReference type="PANTHER" id="PTHR43899">
    <property type="entry name" value="RH59310P"/>
    <property type="match status" value="1"/>
</dbReference>
<dbReference type="Pfam" id="PF00106">
    <property type="entry name" value="adh_short"/>
    <property type="match status" value="1"/>
</dbReference>
<evidence type="ECO:0000256" key="2">
    <source>
        <dbReference type="ARBA" id="ARBA00023002"/>
    </source>
</evidence>
<dbReference type="SUPFAM" id="SSF51735">
    <property type="entry name" value="NAD(P)-binding Rossmann-fold domains"/>
    <property type="match status" value="1"/>
</dbReference>
<reference evidence="3 4" key="1">
    <citation type="submission" date="2024-03" db="EMBL/GenBank/DDBJ databases">
        <authorList>
            <person name="Jo J.-H."/>
        </authorList>
    </citation>
    <scope>NUCLEOTIDE SEQUENCE [LARGE SCALE GENOMIC DNA]</scope>
    <source>
        <strain evidence="3 4">PS1R-30</strain>
    </source>
</reference>
<name>A0ABU8RY91_9SPHN</name>
<evidence type="ECO:0000313" key="3">
    <source>
        <dbReference type="EMBL" id="MEJ5977646.1"/>
    </source>
</evidence>
<protein>
    <submittedName>
        <fullName evidence="3">SDR family NAD(P)-dependent oxidoreductase</fullName>
    </submittedName>
</protein>
<organism evidence="3 4">
    <name type="scientific">Novosphingobium anseongense</name>
    <dbReference type="NCBI Taxonomy" id="3133436"/>
    <lineage>
        <taxon>Bacteria</taxon>
        <taxon>Pseudomonadati</taxon>
        <taxon>Pseudomonadota</taxon>
        <taxon>Alphaproteobacteria</taxon>
        <taxon>Sphingomonadales</taxon>
        <taxon>Sphingomonadaceae</taxon>
        <taxon>Novosphingobium</taxon>
    </lineage>
</organism>
<dbReference type="InterPro" id="IPR051019">
    <property type="entry name" value="VLCFA-Steroid_DH"/>
</dbReference>
<comment type="caution">
    <text evidence="3">The sequence shown here is derived from an EMBL/GenBank/DDBJ whole genome shotgun (WGS) entry which is preliminary data.</text>
</comment>
<dbReference type="PRINTS" id="PR00081">
    <property type="entry name" value="GDHRDH"/>
</dbReference>
<evidence type="ECO:0000256" key="1">
    <source>
        <dbReference type="ARBA" id="ARBA00006484"/>
    </source>
</evidence>
<dbReference type="Gene3D" id="3.40.50.720">
    <property type="entry name" value="NAD(P)-binding Rossmann-like Domain"/>
    <property type="match status" value="1"/>
</dbReference>
<dbReference type="Proteomes" id="UP001361239">
    <property type="component" value="Unassembled WGS sequence"/>
</dbReference>
<keyword evidence="4" id="KW-1185">Reference proteome</keyword>
<dbReference type="PANTHER" id="PTHR43899:SF13">
    <property type="entry name" value="RH59310P"/>
    <property type="match status" value="1"/>
</dbReference>
<proteinExistence type="inferred from homology"/>
<evidence type="ECO:0000313" key="4">
    <source>
        <dbReference type="Proteomes" id="UP001361239"/>
    </source>
</evidence>
<sequence>MASDFAAKYGPWALITGASDGTGLAFARRLAGEGINLILVARSADKLAAASAEIAGLGVECLTASVDLSAPEAAARIAEAARNREVGLLITNAGADPNGSRFLDGDIAAWDGLVTMNVNTTMRLAHHFGQGMKARKRGGMILVSSGACYGGLHGIAAYCASKGFVLNFAEGLWAELRHVGVDVLTLVLGRTDTPAHRKILEESGQAIPDDMASAEEVAEIGLRQLPHGPIWNWGQENDVAGMAPNSPDDRRAKIEYIERMMPSYEVEH</sequence>
<dbReference type="PIRSF" id="PIRSF000126">
    <property type="entry name" value="11-beta-HSD1"/>
    <property type="match status" value="1"/>
</dbReference>
<dbReference type="EMBL" id="JBBHJZ010000002">
    <property type="protein sequence ID" value="MEJ5977646.1"/>
    <property type="molecule type" value="Genomic_DNA"/>
</dbReference>